<dbReference type="Proteomes" id="UP000008021">
    <property type="component" value="Chromosome 3"/>
</dbReference>
<evidence type="ECO:0000313" key="1">
    <source>
        <dbReference type="EnsemblPlants" id="OMERI03G24900.1"/>
    </source>
</evidence>
<protein>
    <submittedName>
        <fullName evidence="1">Uncharacterized protein</fullName>
    </submittedName>
</protein>
<dbReference type="Gramene" id="OMERI03G24900.1">
    <property type="protein sequence ID" value="OMERI03G24900.1"/>
    <property type="gene ID" value="OMERI03G24900"/>
</dbReference>
<reference evidence="1" key="2">
    <citation type="submission" date="2018-05" db="EMBL/GenBank/DDBJ databases">
        <title>OmerRS3 (Oryza meridionalis Reference Sequence Version 3).</title>
        <authorList>
            <person name="Zhang J."/>
            <person name="Kudrna D."/>
            <person name="Lee S."/>
            <person name="Talag J."/>
            <person name="Welchert J."/>
            <person name="Wing R.A."/>
        </authorList>
    </citation>
    <scope>NUCLEOTIDE SEQUENCE [LARGE SCALE GENOMIC DNA]</scope>
    <source>
        <strain evidence="1">cv. OR44</strain>
    </source>
</reference>
<organism evidence="1">
    <name type="scientific">Oryza meridionalis</name>
    <dbReference type="NCBI Taxonomy" id="40149"/>
    <lineage>
        <taxon>Eukaryota</taxon>
        <taxon>Viridiplantae</taxon>
        <taxon>Streptophyta</taxon>
        <taxon>Embryophyta</taxon>
        <taxon>Tracheophyta</taxon>
        <taxon>Spermatophyta</taxon>
        <taxon>Magnoliopsida</taxon>
        <taxon>Liliopsida</taxon>
        <taxon>Poales</taxon>
        <taxon>Poaceae</taxon>
        <taxon>BOP clade</taxon>
        <taxon>Oryzoideae</taxon>
        <taxon>Oryzeae</taxon>
        <taxon>Oryzinae</taxon>
        <taxon>Oryza</taxon>
    </lineage>
</organism>
<reference evidence="1" key="1">
    <citation type="submission" date="2015-04" db="UniProtKB">
        <authorList>
            <consortium name="EnsemblPlants"/>
        </authorList>
    </citation>
    <scope>IDENTIFICATION</scope>
</reference>
<dbReference type="EnsemblPlants" id="OMERI03G24900.1">
    <property type="protein sequence ID" value="OMERI03G24900.1"/>
    <property type="gene ID" value="OMERI03G24900"/>
</dbReference>
<sequence>MDGKYDGVARF</sequence>
<keyword evidence="2" id="KW-1185">Reference proteome</keyword>
<name>A0A0E0D473_9ORYZ</name>
<dbReference type="HOGENOM" id="CLU_3437736_0_0_1"/>
<evidence type="ECO:0000313" key="2">
    <source>
        <dbReference type="Proteomes" id="UP000008021"/>
    </source>
</evidence>
<proteinExistence type="predicted"/>
<accession>A0A0E0D473</accession>